<dbReference type="GeneID" id="300553736"/>
<comment type="caution">
    <text evidence="2">The sequence shown here is derived from an EMBL/GenBank/DDBJ whole genome shotgun (WGS) entry which is preliminary data.</text>
</comment>
<protein>
    <submittedName>
        <fullName evidence="2">Membrane protein</fullName>
    </submittedName>
</protein>
<evidence type="ECO:0000313" key="2">
    <source>
        <dbReference type="EMBL" id="KGM18819.1"/>
    </source>
</evidence>
<gene>
    <name evidence="2" type="ORF">MA47_03915</name>
</gene>
<dbReference type="AlphaFoldDB" id="A0A0A2DLN1"/>
<keyword evidence="3" id="KW-1185">Reference proteome</keyword>
<feature type="transmembrane region" description="Helical" evidence="1">
    <location>
        <begin position="68"/>
        <end position="91"/>
    </location>
</feature>
<accession>A0A0A2DLN1</accession>
<proteinExistence type="predicted"/>
<keyword evidence="1" id="KW-1133">Transmembrane helix</keyword>
<sequence length="106" mass="11702">MAIPAELYMEKHYADDYVPVSFEAPHSSLLRTATWVGMGFILTSLAFLGALVFGLANMVNGVQENATTLTIGAAILAAFFLFGGFFLVHLGRKNYREYVKRSGRIH</sequence>
<keyword evidence="1" id="KW-0812">Transmembrane</keyword>
<organism evidence="2 3">
    <name type="scientific">Corynebacterium auriscanis</name>
    <dbReference type="NCBI Taxonomy" id="99807"/>
    <lineage>
        <taxon>Bacteria</taxon>
        <taxon>Bacillati</taxon>
        <taxon>Actinomycetota</taxon>
        <taxon>Actinomycetes</taxon>
        <taxon>Mycobacteriales</taxon>
        <taxon>Corynebacteriaceae</taxon>
        <taxon>Corynebacterium</taxon>
    </lineage>
</organism>
<keyword evidence="1" id="KW-0472">Membrane</keyword>
<feature type="transmembrane region" description="Helical" evidence="1">
    <location>
        <begin position="35"/>
        <end position="56"/>
    </location>
</feature>
<dbReference type="Proteomes" id="UP000030145">
    <property type="component" value="Unassembled WGS sequence"/>
</dbReference>
<name>A0A0A2DLN1_9CORY</name>
<dbReference type="EMBL" id="JRVJ01000004">
    <property type="protein sequence ID" value="KGM18819.1"/>
    <property type="molecule type" value="Genomic_DNA"/>
</dbReference>
<dbReference type="RefSeq" id="WP_035113550.1">
    <property type="nucleotide sequence ID" value="NZ_CP047046.1"/>
</dbReference>
<evidence type="ECO:0000256" key="1">
    <source>
        <dbReference type="SAM" id="Phobius"/>
    </source>
</evidence>
<reference evidence="2 3" key="1">
    <citation type="submission" date="2014-10" db="EMBL/GenBank/DDBJ databases">
        <title>Whole Genome sequence of Corynebacterium auriscanis strain CIP 106629.</title>
        <authorList>
            <person name="Hassan S.S."/>
            <person name="Jamal S.B."/>
            <person name="Tiwari S."/>
            <person name="Oliveira L.D.C."/>
            <person name="Souza F."/>
            <person name="Mariano D.C."/>
            <person name="Almeida S."/>
            <person name="Dorella F."/>
            <person name="Pereira F."/>
            <person name="Carvalho A."/>
            <person name="Leal C.A."/>
            <person name="Soares S.D.C."/>
            <person name="Figueiredo H.C."/>
            <person name="Silva A."/>
            <person name="Azevedo V.A."/>
        </authorList>
    </citation>
    <scope>NUCLEOTIDE SEQUENCE [LARGE SCALE GENOMIC DNA]</scope>
    <source>
        <strain evidence="2 3">CIP 106629</strain>
    </source>
</reference>
<evidence type="ECO:0000313" key="3">
    <source>
        <dbReference type="Proteomes" id="UP000030145"/>
    </source>
</evidence>